<reference evidence="4 5" key="1">
    <citation type="submission" date="2019-12" db="EMBL/GenBank/DDBJ databases">
        <title>Genomic-based taxomic classification of the family Erythrobacteraceae.</title>
        <authorList>
            <person name="Xu L."/>
        </authorList>
    </citation>
    <scope>NUCLEOTIDE SEQUENCE [LARGE SCALE GENOMIC DNA]</scope>
    <source>
        <strain evidence="4 5">MCCC 1A09965</strain>
    </source>
</reference>
<dbReference type="InterPro" id="IPR021255">
    <property type="entry name" value="DUF2807"/>
</dbReference>
<dbReference type="AlphaFoldDB" id="A0A844YH81"/>
<keyword evidence="2" id="KW-0732">Signal</keyword>
<dbReference type="Proteomes" id="UP000445582">
    <property type="component" value="Unassembled WGS sequence"/>
</dbReference>
<dbReference type="PROSITE" id="PS51257">
    <property type="entry name" value="PROKAR_LIPOPROTEIN"/>
    <property type="match status" value="1"/>
</dbReference>
<feature type="chain" id="PRO_5032946294" evidence="2">
    <location>
        <begin position="19"/>
        <end position="268"/>
    </location>
</feature>
<gene>
    <name evidence="4" type="ORF">GRI48_08575</name>
</gene>
<feature type="compositionally biased region" description="Polar residues" evidence="1">
    <location>
        <begin position="238"/>
        <end position="253"/>
    </location>
</feature>
<feature type="domain" description="Putative auto-transporter adhesin head GIN" evidence="3">
    <location>
        <begin position="49"/>
        <end position="228"/>
    </location>
</feature>
<organism evidence="4 5">
    <name type="scientific">Qipengyuania oceanensis</name>
    <dbReference type="NCBI Taxonomy" id="1463597"/>
    <lineage>
        <taxon>Bacteria</taxon>
        <taxon>Pseudomonadati</taxon>
        <taxon>Pseudomonadota</taxon>
        <taxon>Alphaproteobacteria</taxon>
        <taxon>Sphingomonadales</taxon>
        <taxon>Erythrobacteraceae</taxon>
        <taxon>Qipengyuania</taxon>
    </lineage>
</organism>
<proteinExistence type="predicted"/>
<dbReference type="OrthoDB" id="7425768at2"/>
<evidence type="ECO:0000313" key="4">
    <source>
        <dbReference type="EMBL" id="MXO63063.1"/>
    </source>
</evidence>
<comment type="caution">
    <text evidence="4">The sequence shown here is derived from an EMBL/GenBank/DDBJ whole genome shotgun (WGS) entry which is preliminary data.</text>
</comment>
<evidence type="ECO:0000256" key="2">
    <source>
        <dbReference type="SAM" id="SignalP"/>
    </source>
</evidence>
<evidence type="ECO:0000313" key="5">
    <source>
        <dbReference type="Proteomes" id="UP000445582"/>
    </source>
</evidence>
<dbReference type="Pfam" id="PF10988">
    <property type="entry name" value="DUF2807"/>
    <property type="match status" value="1"/>
</dbReference>
<dbReference type="PANTHER" id="PTHR39200:SF1">
    <property type="entry name" value="AUTO-TRANSPORTER ADHESIN HEAD GIN DOMAIN-CONTAINING PROTEIN-RELATED"/>
    <property type="match status" value="1"/>
</dbReference>
<evidence type="ECO:0000259" key="3">
    <source>
        <dbReference type="Pfam" id="PF10988"/>
    </source>
</evidence>
<dbReference type="RefSeq" id="WP_160674068.1">
    <property type="nucleotide sequence ID" value="NZ_WTYN01000001.1"/>
</dbReference>
<name>A0A844YH81_9SPHN</name>
<keyword evidence="5" id="KW-1185">Reference proteome</keyword>
<dbReference type="Gene3D" id="2.160.20.120">
    <property type="match status" value="1"/>
</dbReference>
<dbReference type="PANTHER" id="PTHR39200">
    <property type="entry name" value="HYPOTHETICAL EXPORTED PROTEIN"/>
    <property type="match status" value="1"/>
</dbReference>
<protein>
    <submittedName>
        <fullName evidence="4">DUF2807 domain-containing protein</fullName>
    </submittedName>
</protein>
<feature type="compositionally biased region" description="Acidic residues" evidence="1">
    <location>
        <begin position="259"/>
        <end position="268"/>
    </location>
</feature>
<accession>A0A844YH81</accession>
<evidence type="ECO:0000256" key="1">
    <source>
        <dbReference type="SAM" id="MobiDB-lite"/>
    </source>
</evidence>
<feature type="signal peptide" evidence="2">
    <location>
        <begin position="1"/>
        <end position="18"/>
    </location>
</feature>
<dbReference type="EMBL" id="WTYN01000001">
    <property type="protein sequence ID" value="MXO63063.1"/>
    <property type="molecule type" value="Genomic_DNA"/>
</dbReference>
<feature type="region of interest" description="Disordered" evidence="1">
    <location>
        <begin position="238"/>
        <end position="268"/>
    </location>
</feature>
<sequence>MLHKIIRGIAPIVAIAFAAGLAGCDNATITVGDTEGVPLTELDTSGPAPTKIVLAGPDTVILAEGETLAIEVGGDPAVAEVLRFAIDDGTLAILRDPKADRVDGTAQVRVTMPAPDNLVIAGSGTIEAATLAASSEIAIGGSGKIKVAQVRSEKLEVVIAGSGGIEAAGTVDRLELNLAGSGSARMAGLSAERAELNIAGSGDAEFASEGRVEGNIIGSGDVRVTGSAKCTIKSVGSGTLTCQSGPAQPATETQTDDAAPAEDTGETP</sequence>